<dbReference type="EMBL" id="MNCJ02000328">
    <property type="protein sequence ID" value="KAF5774341.1"/>
    <property type="molecule type" value="Genomic_DNA"/>
</dbReference>
<comment type="caution">
    <text evidence="1">The sequence shown here is derived from an EMBL/GenBank/DDBJ whole genome shotgun (WGS) entry which is preliminary data.</text>
</comment>
<sequence length="62" mass="7024">MVGLKPTIGIRAQGEDEGRFESRFEKWSSLLAAGLKTKKEGARVITSGDQKKEERQDRKLVY</sequence>
<keyword evidence="2" id="KW-1185">Reference proteome</keyword>
<accession>A0A9K3HCU3</accession>
<organism evidence="1 2">
    <name type="scientific">Helianthus annuus</name>
    <name type="common">Common sunflower</name>
    <dbReference type="NCBI Taxonomy" id="4232"/>
    <lineage>
        <taxon>Eukaryota</taxon>
        <taxon>Viridiplantae</taxon>
        <taxon>Streptophyta</taxon>
        <taxon>Embryophyta</taxon>
        <taxon>Tracheophyta</taxon>
        <taxon>Spermatophyta</taxon>
        <taxon>Magnoliopsida</taxon>
        <taxon>eudicotyledons</taxon>
        <taxon>Gunneridae</taxon>
        <taxon>Pentapetalae</taxon>
        <taxon>asterids</taxon>
        <taxon>campanulids</taxon>
        <taxon>Asterales</taxon>
        <taxon>Asteraceae</taxon>
        <taxon>Asteroideae</taxon>
        <taxon>Heliantheae alliance</taxon>
        <taxon>Heliantheae</taxon>
        <taxon>Helianthus</taxon>
    </lineage>
</organism>
<dbReference type="Proteomes" id="UP000215914">
    <property type="component" value="Unassembled WGS sequence"/>
</dbReference>
<protein>
    <submittedName>
        <fullName evidence="1">Uncharacterized protein</fullName>
    </submittedName>
</protein>
<evidence type="ECO:0000313" key="1">
    <source>
        <dbReference type="EMBL" id="KAF5774341.1"/>
    </source>
</evidence>
<gene>
    <name evidence="1" type="ORF">HanXRQr2_Chr13g0599211</name>
</gene>
<evidence type="ECO:0000313" key="2">
    <source>
        <dbReference type="Proteomes" id="UP000215914"/>
    </source>
</evidence>
<reference evidence="1" key="2">
    <citation type="submission" date="2020-06" db="EMBL/GenBank/DDBJ databases">
        <title>Helianthus annuus Genome sequencing and assembly Release 2.</title>
        <authorList>
            <person name="Gouzy J."/>
            <person name="Langlade N."/>
            <person name="Munos S."/>
        </authorList>
    </citation>
    <scope>NUCLEOTIDE SEQUENCE</scope>
    <source>
        <tissue evidence="1">Leaves</tissue>
    </source>
</reference>
<dbReference type="AlphaFoldDB" id="A0A9K3HCU3"/>
<proteinExistence type="predicted"/>
<reference evidence="1" key="1">
    <citation type="journal article" date="2017" name="Nature">
        <title>The sunflower genome provides insights into oil metabolism, flowering and Asterid evolution.</title>
        <authorList>
            <person name="Badouin H."/>
            <person name="Gouzy J."/>
            <person name="Grassa C.J."/>
            <person name="Murat F."/>
            <person name="Staton S.E."/>
            <person name="Cottret L."/>
            <person name="Lelandais-Briere C."/>
            <person name="Owens G.L."/>
            <person name="Carrere S."/>
            <person name="Mayjonade B."/>
            <person name="Legrand L."/>
            <person name="Gill N."/>
            <person name="Kane N.C."/>
            <person name="Bowers J.E."/>
            <person name="Hubner S."/>
            <person name="Bellec A."/>
            <person name="Berard A."/>
            <person name="Berges H."/>
            <person name="Blanchet N."/>
            <person name="Boniface M.C."/>
            <person name="Brunel D."/>
            <person name="Catrice O."/>
            <person name="Chaidir N."/>
            <person name="Claudel C."/>
            <person name="Donnadieu C."/>
            <person name="Faraut T."/>
            <person name="Fievet G."/>
            <person name="Helmstetter N."/>
            <person name="King M."/>
            <person name="Knapp S.J."/>
            <person name="Lai Z."/>
            <person name="Le Paslier M.C."/>
            <person name="Lippi Y."/>
            <person name="Lorenzon L."/>
            <person name="Mandel J.R."/>
            <person name="Marage G."/>
            <person name="Marchand G."/>
            <person name="Marquand E."/>
            <person name="Bret-Mestries E."/>
            <person name="Morien E."/>
            <person name="Nambeesan S."/>
            <person name="Nguyen T."/>
            <person name="Pegot-Espagnet P."/>
            <person name="Pouilly N."/>
            <person name="Raftis F."/>
            <person name="Sallet E."/>
            <person name="Schiex T."/>
            <person name="Thomas J."/>
            <person name="Vandecasteele C."/>
            <person name="Vares D."/>
            <person name="Vear F."/>
            <person name="Vautrin S."/>
            <person name="Crespi M."/>
            <person name="Mangin B."/>
            <person name="Burke J.M."/>
            <person name="Salse J."/>
            <person name="Munos S."/>
            <person name="Vincourt P."/>
            <person name="Rieseberg L.H."/>
            <person name="Langlade N.B."/>
        </authorList>
    </citation>
    <scope>NUCLEOTIDE SEQUENCE</scope>
    <source>
        <tissue evidence="1">Leaves</tissue>
    </source>
</reference>
<name>A0A9K3HCU3_HELAN</name>
<dbReference type="Gramene" id="mRNA:HanXRQr2_Chr13g0599211">
    <property type="protein sequence ID" value="mRNA:HanXRQr2_Chr13g0599211"/>
    <property type="gene ID" value="HanXRQr2_Chr13g0599211"/>
</dbReference>